<name>A0AAV6NL74_9ROSI</name>
<dbReference type="GO" id="GO:0070006">
    <property type="term" value="F:metalloaminopeptidase activity"/>
    <property type="evidence" value="ECO:0007669"/>
    <property type="project" value="InterPro"/>
</dbReference>
<evidence type="ECO:0000256" key="2">
    <source>
        <dbReference type="ARBA" id="ARBA00001585"/>
    </source>
</evidence>
<accession>A0AAV6NL74</accession>
<comment type="similarity">
    <text evidence="3">Belongs to the peptidase M17 family.</text>
</comment>
<dbReference type="GO" id="GO:0005737">
    <property type="term" value="C:cytoplasm"/>
    <property type="evidence" value="ECO:0007669"/>
    <property type="project" value="InterPro"/>
</dbReference>
<comment type="catalytic activity">
    <reaction evidence="1">
        <text>Release of an N-terminal amino acid, Xaa-|-Yaa-, in which Xaa is preferably Leu, but may be other amino acids including Pro although not Arg or Lys, and Yaa may be Pro. Amino acid amides and methyl esters are also readily hydrolyzed, but rates on arylamides are exceedingly low.</text>
        <dbReference type="EC" id="3.4.11.1"/>
    </reaction>
</comment>
<dbReference type="InterPro" id="IPR011356">
    <property type="entry name" value="Leucine_aapep/pepB"/>
</dbReference>
<sequence length="526" mass="55645">MADTPNDTLGLTRPGPSNAPKINFVAKDIDALEWSGDLVAVGVIEKDVERDEEGHFKNPLLHRLNEALGGLLGEASSEEEFSGKSAQSIVLRVSGMRFKRVGLFGLGQSASRAVAFVGLGEAIAAAAQASRAASLAVVLAFSEDLSDESKLDIASAIAVGIVNGIFDDNRYRSDPKMTLLESVNVLGLGSGPDMEKKLEYAEYVSSGIVFVKELVNSPANVLTPGELAEEVSKIAEKYNDVLSAKIFKEDRMIELKMGSYLGVTAAATANPAHFIHLCYKPPCGPVLTKLGLVGKGITFDSGGYNLKTGPNSSIETMKNDMGGAAAIFGAAKAIAQLKPPGVEIHFVVPACENMISATGMRPSDIVTASNGKTIEVNNTDAEGRLCLADALFYTCNLGVEKIIDLATLTGACIIALGPSVAGAFTQNEDLAKEVIDAAERSGEKIWRLPMEESYWESMKSGVADMINTGPGQGGAITGALFLKQFVADNVQWMHLDIAGPVWNARKRIATGFGVSTLVEWVLKNAS</sequence>
<dbReference type="PROSITE" id="PS00631">
    <property type="entry name" value="CYTOSOL_AP"/>
    <property type="match status" value="1"/>
</dbReference>
<dbReference type="AlphaFoldDB" id="A0AAV6NL74"/>
<keyword evidence="7" id="KW-0479">Metal-binding</keyword>
<dbReference type="Pfam" id="PF00883">
    <property type="entry name" value="Peptidase_M17"/>
    <property type="match status" value="1"/>
</dbReference>
<keyword evidence="8" id="KW-0378">Hydrolase</keyword>
<gene>
    <name evidence="10" type="primary">LAP1</name>
    <name evidence="10" type="ORF">SDJN03_08928</name>
</gene>
<dbReference type="InterPro" id="IPR023042">
    <property type="entry name" value="Peptidase_M17_leu_NH2_pept"/>
</dbReference>
<dbReference type="EMBL" id="JAGKQH010000005">
    <property type="protein sequence ID" value="KAG6599150.1"/>
    <property type="molecule type" value="Genomic_DNA"/>
</dbReference>
<dbReference type="GO" id="GO:0006508">
    <property type="term" value="P:proteolysis"/>
    <property type="evidence" value="ECO:0007669"/>
    <property type="project" value="UniProtKB-KW"/>
</dbReference>
<evidence type="ECO:0000313" key="10">
    <source>
        <dbReference type="EMBL" id="KAG6599150.1"/>
    </source>
</evidence>
<comment type="caution">
    <text evidence="10">The sequence shown here is derived from an EMBL/GenBank/DDBJ whole genome shotgun (WGS) entry which is preliminary data.</text>
</comment>
<evidence type="ECO:0000256" key="7">
    <source>
        <dbReference type="ARBA" id="ARBA00022723"/>
    </source>
</evidence>
<comment type="subunit">
    <text evidence="4">Homohexamer (dimer of homotrimers).</text>
</comment>
<dbReference type="HAMAP" id="MF_00181">
    <property type="entry name" value="Cytosol_peptidase_M17"/>
    <property type="match status" value="1"/>
</dbReference>
<dbReference type="Pfam" id="PF02789">
    <property type="entry name" value="Peptidase_M17_N"/>
    <property type="match status" value="1"/>
</dbReference>
<dbReference type="PANTHER" id="PTHR11963">
    <property type="entry name" value="LEUCINE AMINOPEPTIDASE-RELATED"/>
    <property type="match status" value="1"/>
</dbReference>
<evidence type="ECO:0000256" key="8">
    <source>
        <dbReference type="ARBA" id="ARBA00022801"/>
    </source>
</evidence>
<dbReference type="Proteomes" id="UP000685013">
    <property type="component" value="Chromosome 5"/>
</dbReference>
<proteinExistence type="inferred from homology"/>
<keyword evidence="6" id="KW-0645">Protease</keyword>
<evidence type="ECO:0000256" key="4">
    <source>
        <dbReference type="ARBA" id="ARBA00011867"/>
    </source>
</evidence>
<dbReference type="GO" id="GO:0030145">
    <property type="term" value="F:manganese ion binding"/>
    <property type="evidence" value="ECO:0007669"/>
    <property type="project" value="InterPro"/>
</dbReference>
<dbReference type="InterPro" id="IPR000819">
    <property type="entry name" value="Peptidase_M17_C"/>
</dbReference>
<dbReference type="InterPro" id="IPR008283">
    <property type="entry name" value="Peptidase_M17_N"/>
</dbReference>
<evidence type="ECO:0000259" key="9">
    <source>
        <dbReference type="PROSITE" id="PS00631"/>
    </source>
</evidence>
<dbReference type="FunFam" id="3.40.630.10:FF:000033">
    <property type="entry name" value="M17 leucyl aminopeptidase"/>
    <property type="match status" value="1"/>
</dbReference>
<organism evidence="10 11">
    <name type="scientific">Cucurbita argyrosperma subsp. sororia</name>
    <dbReference type="NCBI Taxonomy" id="37648"/>
    <lineage>
        <taxon>Eukaryota</taxon>
        <taxon>Viridiplantae</taxon>
        <taxon>Streptophyta</taxon>
        <taxon>Embryophyta</taxon>
        <taxon>Tracheophyta</taxon>
        <taxon>Spermatophyta</taxon>
        <taxon>Magnoliopsida</taxon>
        <taxon>eudicotyledons</taxon>
        <taxon>Gunneridae</taxon>
        <taxon>Pentapetalae</taxon>
        <taxon>rosids</taxon>
        <taxon>fabids</taxon>
        <taxon>Cucurbitales</taxon>
        <taxon>Cucurbitaceae</taxon>
        <taxon>Cucurbiteae</taxon>
        <taxon>Cucurbita</taxon>
    </lineage>
</organism>
<dbReference type="NCBIfam" id="NF002076">
    <property type="entry name" value="PRK00913.2-3"/>
    <property type="match status" value="1"/>
</dbReference>
<dbReference type="CDD" id="cd00433">
    <property type="entry name" value="Peptidase_M17"/>
    <property type="match status" value="1"/>
</dbReference>
<dbReference type="PANTHER" id="PTHR11963:SF23">
    <property type="entry name" value="CYTOSOL AMINOPEPTIDASE"/>
    <property type="match status" value="1"/>
</dbReference>
<comment type="catalytic activity">
    <reaction evidence="2">
        <text>Release of N-terminal proline from a peptide.</text>
        <dbReference type="EC" id="3.4.11.5"/>
    </reaction>
</comment>
<keyword evidence="11" id="KW-1185">Reference proteome</keyword>
<protein>
    <submittedName>
        <fullName evidence="10">Leucine aminopeptidase 1</fullName>
    </submittedName>
</protein>
<keyword evidence="5 10" id="KW-0031">Aminopeptidase</keyword>
<evidence type="ECO:0000256" key="1">
    <source>
        <dbReference type="ARBA" id="ARBA00000135"/>
    </source>
</evidence>
<feature type="domain" description="Cytosol aminopeptidase" evidence="9">
    <location>
        <begin position="378"/>
        <end position="385"/>
    </location>
</feature>
<evidence type="ECO:0000313" key="11">
    <source>
        <dbReference type="Proteomes" id="UP000685013"/>
    </source>
</evidence>
<feature type="non-terminal residue" evidence="10">
    <location>
        <position position="1"/>
    </location>
</feature>
<reference evidence="10 11" key="1">
    <citation type="journal article" date="2021" name="Hortic Res">
        <title>The domestication of Cucurbita argyrosperma as revealed by the genome of its wild relative.</title>
        <authorList>
            <person name="Barrera-Redondo J."/>
            <person name="Sanchez-de la Vega G."/>
            <person name="Aguirre-Liguori J.A."/>
            <person name="Castellanos-Morales G."/>
            <person name="Gutierrez-Guerrero Y.T."/>
            <person name="Aguirre-Dugua X."/>
            <person name="Aguirre-Planter E."/>
            <person name="Tenaillon M.I."/>
            <person name="Lira-Saade R."/>
            <person name="Eguiarte L.E."/>
        </authorList>
    </citation>
    <scope>NUCLEOTIDE SEQUENCE [LARGE SCALE GENOMIC DNA]</scope>
    <source>
        <strain evidence="10">JBR-2021</strain>
    </source>
</reference>
<evidence type="ECO:0000256" key="5">
    <source>
        <dbReference type="ARBA" id="ARBA00022438"/>
    </source>
</evidence>
<evidence type="ECO:0000256" key="6">
    <source>
        <dbReference type="ARBA" id="ARBA00022670"/>
    </source>
</evidence>
<evidence type="ECO:0000256" key="3">
    <source>
        <dbReference type="ARBA" id="ARBA00009528"/>
    </source>
</evidence>